<dbReference type="BioCyc" id="SCEL448385:SCE_RS41655-MONOMER"/>
<dbReference type="InterPro" id="IPR006016">
    <property type="entry name" value="UspA"/>
</dbReference>
<keyword evidence="4" id="KW-1185">Reference proteome</keyword>
<organism evidence="3 4">
    <name type="scientific">Sorangium cellulosum (strain So ce56)</name>
    <name type="common">Polyangium cellulosum (strain So ce56)</name>
    <dbReference type="NCBI Taxonomy" id="448385"/>
    <lineage>
        <taxon>Bacteria</taxon>
        <taxon>Pseudomonadati</taxon>
        <taxon>Myxococcota</taxon>
        <taxon>Polyangia</taxon>
        <taxon>Polyangiales</taxon>
        <taxon>Polyangiaceae</taxon>
        <taxon>Sorangium</taxon>
    </lineage>
</organism>
<dbReference type="InterPro" id="IPR014729">
    <property type="entry name" value="Rossmann-like_a/b/a_fold"/>
</dbReference>
<dbReference type="InterPro" id="IPR006015">
    <property type="entry name" value="Universal_stress_UspA"/>
</dbReference>
<dbReference type="Proteomes" id="UP000002139">
    <property type="component" value="Chromosome"/>
</dbReference>
<dbReference type="PANTHER" id="PTHR46268">
    <property type="entry name" value="STRESS RESPONSE PROTEIN NHAX"/>
    <property type="match status" value="1"/>
</dbReference>
<evidence type="ECO:0000259" key="2">
    <source>
        <dbReference type="Pfam" id="PF00582"/>
    </source>
</evidence>
<protein>
    <submittedName>
        <fullName evidence="3">Universal stress protein</fullName>
    </submittedName>
</protein>
<evidence type="ECO:0000313" key="3">
    <source>
        <dbReference type="EMBL" id="CAN98303.1"/>
    </source>
</evidence>
<dbReference type="STRING" id="448385.sce8133"/>
<sequence length="179" mass="19429">MERRRRAMRCASGARSAKKVRNVTARKADAMSLKHPRTILVALDSSPKASLVLAEGVDLAQKLGGKLVLVRAIGLHHSLPAEALNESPTRVPEILERSDREELSQLTRDVPPELLAKVVIHVGVAWEVICRTADEENADLIVIGSHGYSGIDKVLGTTAAKVVNHTNRSVLVVRDKPSD</sequence>
<gene>
    <name evidence="3" type="ordered locus">sce8133</name>
</gene>
<dbReference type="Pfam" id="PF00582">
    <property type="entry name" value="Usp"/>
    <property type="match status" value="1"/>
</dbReference>
<dbReference type="PANTHER" id="PTHR46268:SF6">
    <property type="entry name" value="UNIVERSAL STRESS PROTEIN UP12"/>
    <property type="match status" value="1"/>
</dbReference>
<name>A9FM76_SORC5</name>
<dbReference type="SUPFAM" id="SSF52402">
    <property type="entry name" value="Adenine nucleotide alpha hydrolases-like"/>
    <property type="match status" value="1"/>
</dbReference>
<evidence type="ECO:0000313" key="4">
    <source>
        <dbReference type="Proteomes" id="UP000002139"/>
    </source>
</evidence>
<proteinExistence type="inferred from homology"/>
<dbReference type="HOGENOM" id="CLU_049301_11_2_7"/>
<evidence type="ECO:0000256" key="1">
    <source>
        <dbReference type="ARBA" id="ARBA00008791"/>
    </source>
</evidence>
<dbReference type="Gene3D" id="3.40.50.620">
    <property type="entry name" value="HUPs"/>
    <property type="match status" value="1"/>
</dbReference>
<accession>A9FM76</accession>
<comment type="similarity">
    <text evidence="1">Belongs to the universal stress protein A family.</text>
</comment>
<dbReference type="AlphaFoldDB" id="A9FM76"/>
<feature type="domain" description="UspA" evidence="2">
    <location>
        <begin position="37"/>
        <end position="174"/>
    </location>
</feature>
<dbReference type="KEGG" id="scl:sce8133"/>
<dbReference type="eggNOG" id="COG0589">
    <property type="taxonomic scope" value="Bacteria"/>
</dbReference>
<reference evidence="3 4" key="1">
    <citation type="journal article" date="2007" name="Nat. Biotechnol.">
        <title>Complete genome sequence of the myxobacterium Sorangium cellulosum.</title>
        <authorList>
            <person name="Schneiker S."/>
            <person name="Perlova O."/>
            <person name="Kaiser O."/>
            <person name="Gerth K."/>
            <person name="Alici A."/>
            <person name="Altmeyer M.O."/>
            <person name="Bartels D."/>
            <person name="Bekel T."/>
            <person name="Beyer S."/>
            <person name="Bode E."/>
            <person name="Bode H.B."/>
            <person name="Bolten C.J."/>
            <person name="Choudhuri J.V."/>
            <person name="Doss S."/>
            <person name="Elnakady Y.A."/>
            <person name="Frank B."/>
            <person name="Gaigalat L."/>
            <person name="Goesmann A."/>
            <person name="Groeger C."/>
            <person name="Gross F."/>
            <person name="Jelsbak L."/>
            <person name="Jelsbak L."/>
            <person name="Kalinowski J."/>
            <person name="Kegler C."/>
            <person name="Knauber T."/>
            <person name="Konietzny S."/>
            <person name="Kopp M."/>
            <person name="Krause L."/>
            <person name="Krug D."/>
            <person name="Linke B."/>
            <person name="Mahmud T."/>
            <person name="Martinez-Arias R."/>
            <person name="McHardy A.C."/>
            <person name="Merai M."/>
            <person name="Meyer F."/>
            <person name="Mormann S."/>
            <person name="Munoz-Dorado J."/>
            <person name="Perez J."/>
            <person name="Pradella S."/>
            <person name="Rachid S."/>
            <person name="Raddatz G."/>
            <person name="Rosenau F."/>
            <person name="Rueckert C."/>
            <person name="Sasse F."/>
            <person name="Scharfe M."/>
            <person name="Schuster S.C."/>
            <person name="Suen G."/>
            <person name="Treuner-Lange A."/>
            <person name="Velicer G.J."/>
            <person name="Vorholter F.-J."/>
            <person name="Weissman K.J."/>
            <person name="Welch R.D."/>
            <person name="Wenzel S.C."/>
            <person name="Whitworth D.E."/>
            <person name="Wilhelm S."/>
            <person name="Wittmann C."/>
            <person name="Bloecker H."/>
            <person name="Puehler A."/>
            <person name="Mueller R."/>
        </authorList>
    </citation>
    <scope>NUCLEOTIDE SEQUENCE [LARGE SCALE GENOMIC DNA]</scope>
    <source>
        <strain evidence="4">So ce56</strain>
    </source>
</reference>
<dbReference type="EMBL" id="AM746676">
    <property type="protein sequence ID" value="CAN98303.1"/>
    <property type="molecule type" value="Genomic_DNA"/>
</dbReference>
<dbReference type="PRINTS" id="PR01438">
    <property type="entry name" value="UNVRSLSTRESS"/>
</dbReference>
<dbReference type="CDD" id="cd00293">
    <property type="entry name" value="USP-like"/>
    <property type="match status" value="1"/>
</dbReference>